<keyword evidence="2" id="KW-0812">Transmembrane</keyword>
<feature type="transmembrane region" description="Helical" evidence="2">
    <location>
        <begin position="26"/>
        <end position="51"/>
    </location>
</feature>
<feature type="region of interest" description="Disordered" evidence="1">
    <location>
        <begin position="1"/>
        <end position="20"/>
    </location>
</feature>
<protein>
    <submittedName>
        <fullName evidence="3">Uncharacterized protein</fullName>
    </submittedName>
</protein>
<evidence type="ECO:0000313" key="3">
    <source>
        <dbReference type="EMBL" id="KXT06237.1"/>
    </source>
</evidence>
<accession>A0A139HUZ6</accession>
<gene>
    <name evidence="3" type="ORF">AC578_9186</name>
</gene>
<comment type="caution">
    <text evidence="3">The sequence shown here is derived from an EMBL/GenBank/DDBJ whole genome shotgun (WGS) entry which is preliminary data.</text>
</comment>
<dbReference type="EMBL" id="LFZN01000007">
    <property type="protein sequence ID" value="KXT06237.1"/>
    <property type="molecule type" value="Genomic_DNA"/>
</dbReference>
<keyword evidence="4" id="KW-1185">Reference proteome</keyword>
<proteinExistence type="predicted"/>
<evidence type="ECO:0000256" key="2">
    <source>
        <dbReference type="SAM" id="Phobius"/>
    </source>
</evidence>
<keyword evidence="2" id="KW-0472">Membrane</keyword>
<dbReference type="AlphaFoldDB" id="A0A139HUZ6"/>
<sequence>MTGLDELDLSYDGTPPSDSGVKLPSFATVSGICGLDAFFEMLAAAFAAAGVRPLLFDARRPAITRRMGNSAPFAFDQLADNDSWTL</sequence>
<evidence type="ECO:0000313" key="4">
    <source>
        <dbReference type="Proteomes" id="UP000070133"/>
    </source>
</evidence>
<dbReference type="Proteomes" id="UP000070133">
    <property type="component" value="Unassembled WGS sequence"/>
</dbReference>
<organism evidence="3 4">
    <name type="scientific">Pseudocercospora eumusae</name>
    <dbReference type="NCBI Taxonomy" id="321146"/>
    <lineage>
        <taxon>Eukaryota</taxon>
        <taxon>Fungi</taxon>
        <taxon>Dikarya</taxon>
        <taxon>Ascomycota</taxon>
        <taxon>Pezizomycotina</taxon>
        <taxon>Dothideomycetes</taxon>
        <taxon>Dothideomycetidae</taxon>
        <taxon>Mycosphaerellales</taxon>
        <taxon>Mycosphaerellaceae</taxon>
        <taxon>Pseudocercospora</taxon>
    </lineage>
</organism>
<evidence type="ECO:0000256" key="1">
    <source>
        <dbReference type="SAM" id="MobiDB-lite"/>
    </source>
</evidence>
<name>A0A139HUZ6_9PEZI</name>
<feature type="non-terminal residue" evidence="3">
    <location>
        <position position="86"/>
    </location>
</feature>
<reference evidence="3 4" key="1">
    <citation type="submission" date="2015-07" db="EMBL/GenBank/DDBJ databases">
        <title>Comparative genomics of the Sigatoka disease complex on banana suggests a link between parallel evolutionary changes in Pseudocercospora fijiensis and Pseudocercospora eumusae and increased virulence on the banana host.</title>
        <authorList>
            <person name="Chang T.-C."/>
            <person name="Salvucci A."/>
            <person name="Crous P.W."/>
            <person name="Stergiopoulos I."/>
        </authorList>
    </citation>
    <scope>NUCLEOTIDE SEQUENCE [LARGE SCALE GENOMIC DNA]</scope>
    <source>
        <strain evidence="3 4">CBS 114824</strain>
    </source>
</reference>
<keyword evidence="2" id="KW-1133">Transmembrane helix</keyword>